<gene>
    <name evidence="5" type="ORF">EV216_13311</name>
</gene>
<protein>
    <submittedName>
        <fullName evidence="5">MarR family transcriptional regulator</fullName>
    </submittedName>
</protein>
<accession>A0A4R1YIX4</accession>
<evidence type="ECO:0000256" key="1">
    <source>
        <dbReference type="ARBA" id="ARBA00023015"/>
    </source>
</evidence>
<keyword evidence="3" id="KW-0804">Transcription</keyword>
<feature type="domain" description="HTH marR-type" evidence="4">
    <location>
        <begin position="28"/>
        <end position="164"/>
    </location>
</feature>
<dbReference type="InterPro" id="IPR000835">
    <property type="entry name" value="HTH_MarR-typ"/>
</dbReference>
<dbReference type="AlphaFoldDB" id="A0A4R1YIX4"/>
<dbReference type="Pfam" id="PF12802">
    <property type="entry name" value="MarR_2"/>
    <property type="match status" value="1"/>
</dbReference>
<keyword evidence="1" id="KW-0805">Transcription regulation</keyword>
<evidence type="ECO:0000256" key="2">
    <source>
        <dbReference type="ARBA" id="ARBA00023125"/>
    </source>
</evidence>
<dbReference type="Gene3D" id="1.10.10.10">
    <property type="entry name" value="Winged helix-like DNA-binding domain superfamily/Winged helix DNA-binding domain"/>
    <property type="match status" value="1"/>
</dbReference>
<dbReference type="GO" id="GO:0003700">
    <property type="term" value="F:DNA-binding transcription factor activity"/>
    <property type="evidence" value="ECO:0007669"/>
    <property type="project" value="InterPro"/>
</dbReference>
<keyword evidence="6" id="KW-1185">Reference proteome</keyword>
<keyword evidence="2" id="KW-0238">DNA-binding</keyword>
<dbReference type="EMBL" id="SLVM01000033">
    <property type="protein sequence ID" value="TCM76566.1"/>
    <property type="molecule type" value="Genomic_DNA"/>
</dbReference>
<evidence type="ECO:0000256" key="3">
    <source>
        <dbReference type="ARBA" id="ARBA00023163"/>
    </source>
</evidence>
<dbReference type="SUPFAM" id="SSF46785">
    <property type="entry name" value="Winged helix' DNA-binding domain"/>
    <property type="match status" value="1"/>
</dbReference>
<dbReference type="InterPro" id="IPR036390">
    <property type="entry name" value="WH_DNA-bd_sf"/>
</dbReference>
<reference evidence="5 6" key="1">
    <citation type="submission" date="2019-03" db="EMBL/GenBank/DDBJ databases">
        <title>Genomic Encyclopedia of Type Strains, Phase IV (KMG-IV): sequencing the most valuable type-strain genomes for metagenomic binning, comparative biology and taxonomic classification.</title>
        <authorList>
            <person name="Goeker M."/>
        </authorList>
    </citation>
    <scope>NUCLEOTIDE SEQUENCE [LARGE SCALE GENOMIC DNA]</scope>
    <source>
        <strain evidence="5 6">DSM 21153</strain>
    </source>
</reference>
<dbReference type="Proteomes" id="UP000295277">
    <property type="component" value="Unassembled WGS sequence"/>
</dbReference>
<dbReference type="PROSITE" id="PS50995">
    <property type="entry name" value="HTH_MARR_2"/>
    <property type="match status" value="1"/>
</dbReference>
<dbReference type="InterPro" id="IPR036388">
    <property type="entry name" value="WH-like_DNA-bd_sf"/>
</dbReference>
<comment type="caution">
    <text evidence="5">The sequence shown here is derived from an EMBL/GenBank/DDBJ whole genome shotgun (WGS) entry which is preliminary data.</text>
</comment>
<organism evidence="5 6">
    <name type="scientific">Rhodovulum steppense</name>
    <dbReference type="NCBI Taxonomy" id="540251"/>
    <lineage>
        <taxon>Bacteria</taxon>
        <taxon>Pseudomonadati</taxon>
        <taxon>Pseudomonadota</taxon>
        <taxon>Alphaproteobacteria</taxon>
        <taxon>Rhodobacterales</taxon>
        <taxon>Paracoccaceae</taxon>
        <taxon>Rhodovulum</taxon>
    </lineage>
</organism>
<dbReference type="RefSeq" id="WP_132696628.1">
    <property type="nucleotide sequence ID" value="NZ_SLVM01000033.1"/>
</dbReference>
<dbReference type="OrthoDB" id="72352at2"/>
<name>A0A4R1YIX4_9RHOB</name>
<dbReference type="SMART" id="SM00347">
    <property type="entry name" value="HTH_MARR"/>
    <property type="match status" value="1"/>
</dbReference>
<dbReference type="PANTHER" id="PTHR33164">
    <property type="entry name" value="TRANSCRIPTIONAL REGULATOR, MARR FAMILY"/>
    <property type="match status" value="1"/>
</dbReference>
<dbReference type="InterPro" id="IPR023187">
    <property type="entry name" value="Tscrpt_reg_MarR-type_CS"/>
</dbReference>
<dbReference type="PANTHER" id="PTHR33164:SF104">
    <property type="entry name" value="TRANSCRIPTIONAL REGULATORY PROTEIN"/>
    <property type="match status" value="1"/>
</dbReference>
<dbReference type="GO" id="GO:0003677">
    <property type="term" value="F:DNA binding"/>
    <property type="evidence" value="ECO:0007669"/>
    <property type="project" value="UniProtKB-KW"/>
</dbReference>
<sequence length="164" mass="18297">MTSSSVLRGDNVSAAGAEFGDEDPCIAYNRVFFALLRIDRSIMPAIEKVLREAGIADPIWYEILLATEEAGADGIRMITLQRRLFVAQYALSRHVARLEKAGLIRREASAGSGRGQILHLTEAARGLHERVWTVYHEAIRNALAPRISTDEAYALVRMLNRLYT</sequence>
<evidence type="ECO:0000259" key="4">
    <source>
        <dbReference type="PROSITE" id="PS50995"/>
    </source>
</evidence>
<proteinExistence type="predicted"/>
<evidence type="ECO:0000313" key="6">
    <source>
        <dbReference type="Proteomes" id="UP000295277"/>
    </source>
</evidence>
<dbReference type="GO" id="GO:0006950">
    <property type="term" value="P:response to stress"/>
    <property type="evidence" value="ECO:0007669"/>
    <property type="project" value="TreeGrafter"/>
</dbReference>
<evidence type="ECO:0000313" key="5">
    <source>
        <dbReference type="EMBL" id="TCM76566.1"/>
    </source>
</evidence>
<dbReference type="InterPro" id="IPR039422">
    <property type="entry name" value="MarR/SlyA-like"/>
</dbReference>
<dbReference type="PROSITE" id="PS01117">
    <property type="entry name" value="HTH_MARR_1"/>
    <property type="match status" value="1"/>
</dbReference>